<evidence type="ECO:0000259" key="6">
    <source>
        <dbReference type="Pfam" id="PF13193"/>
    </source>
</evidence>
<feature type="domain" description="Carrier" evidence="4">
    <location>
        <begin position="563"/>
        <end position="627"/>
    </location>
</feature>
<feature type="domain" description="Thioester reductase (TE)" evidence="5">
    <location>
        <begin position="674"/>
        <end position="897"/>
    </location>
</feature>
<dbReference type="RefSeq" id="XP_001741401.1">
    <property type="nucleotide sequence ID" value="XM_001741349.1"/>
</dbReference>
<name>B0ETK2_ENTDS</name>
<dbReference type="InterPro" id="IPR036736">
    <property type="entry name" value="ACP-like_sf"/>
</dbReference>
<dbReference type="InterPro" id="IPR020845">
    <property type="entry name" value="AMP-binding_CS"/>
</dbReference>
<dbReference type="GeneID" id="5914134"/>
<keyword evidence="7" id="KW-0560">Oxidoreductase</keyword>
<dbReference type="Pfam" id="PF00550">
    <property type="entry name" value="PP-binding"/>
    <property type="match status" value="1"/>
</dbReference>
<organism evidence="8">
    <name type="scientific">Entamoeba dispar (strain ATCC PRA-260 / SAW760)</name>
    <dbReference type="NCBI Taxonomy" id="370354"/>
    <lineage>
        <taxon>Eukaryota</taxon>
        <taxon>Amoebozoa</taxon>
        <taxon>Evosea</taxon>
        <taxon>Archamoebae</taxon>
        <taxon>Mastigamoebida</taxon>
        <taxon>Entamoebidae</taxon>
        <taxon>Entamoeba</taxon>
    </lineage>
</organism>
<keyword evidence="8" id="KW-1185">Reference proteome</keyword>
<dbReference type="OrthoDB" id="10253115at2759"/>
<evidence type="ECO:0000259" key="3">
    <source>
        <dbReference type="Pfam" id="PF00501"/>
    </source>
</evidence>
<dbReference type="PANTHER" id="PTHR44845">
    <property type="entry name" value="CARRIER DOMAIN-CONTAINING PROTEIN"/>
    <property type="match status" value="1"/>
</dbReference>
<dbReference type="VEuPathDB" id="AmoebaDB:EDI_129400"/>
<dbReference type="InterPro" id="IPR010080">
    <property type="entry name" value="Thioester_reductase-like_dom"/>
</dbReference>
<reference evidence="8" key="1">
    <citation type="submission" date="2007-12" db="EMBL/GenBank/DDBJ databases">
        <title>Annotation of Entamoeba dispar SAW760.</title>
        <authorList>
            <person name="Lorenzi H."/>
            <person name="Inman J."/>
            <person name="Schobel S."/>
            <person name="Amedeo P."/>
            <person name="Caler E."/>
        </authorList>
    </citation>
    <scope>NUCLEOTIDE SEQUENCE [LARGE SCALE GENOMIC DNA]</scope>
    <source>
        <strain evidence="8">ATCC PRA-260 / SAW760</strain>
    </source>
</reference>
<keyword evidence="2" id="KW-0597">Phosphoprotein</keyword>
<dbReference type="SUPFAM" id="SSF51735">
    <property type="entry name" value="NAD(P)-binding Rossmann-fold domains"/>
    <property type="match status" value="1"/>
</dbReference>
<dbReference type="Proteomes" id="UP000008076">
    <property type="component" value="Unassembled WGS sequence"/>
</dbReference>
<evidence type="ECO:0000259" key="4">
    <source>
        <dbReference type="Pfam" id="PF00550"/>
    </source>
</evidence>
<dbReference type="SUPFAM" id="SSF47336">
    <property type="entry name" value="ACP-like"/>
    <property type="match status" value="1"/>
</dbReference>
<dbReference type="GO" id="GO:0004043">
    <property type="term" value="F:L-aminoadipate-semialdehyde dehydrogenase [NAD(P)+] activity"/>
    <property type="evidence" value="ECO:0007669"/>
    <property type="project" value="UniProtKB-EC"/>
</dbReference>
<evidence type="ECO:0000256" key="2">
    <source>
        <dbReference type="ARBA" id="ARBA00022553"/>
    </source>
</evidence>
<evidence type="ECO:0000313" key="8">
    <source>
        <dbReference type="Proteomes" id="UP000008076"/>
    </source>
</evidence>
<dbReference type="AlphaFoldDB" id="B0ETK2"/>
<dbReference type="Pfam" id="PF13193">
    <property type="entry name" value="AMP-binding_C"/>
    <property type="match status" value="1"/>
</dbReference>
<dbReference type="EMBL" id="DS550801">
    <property type="protein sequence ID" value="EDR22187.1"/>
    <property type="molecule type" value="Genomic_DNA"/>
</dbReference>
<evidence type="ECO:0000313" key="7">
    <source>
        <dbReference type="EMBL" id="EDR22187.1"/>
    </source>
</evidence>
<dbReference type="InterPro" id="IPR036291">
    <property type="entry name" value="NAD(P)-bd_dom_sf"/>
</dbReference>
<dbReference type="OMA" id="VAPYSSH"/>
<dbReference type="eggNOG" id="KOG1221">
    <property type="taxonomic scope" value="Eukaryota"/>
</dbReference>
<keyword evidence="1" id="KW-0596">Phosphopantetheine</keyword>
<dbReference type="InterPro" id="IPR009081">
    <property type="entry name" value="PP-bd_ACP"/>
</dbReference>
<dbReference type="Gene3D" id="3.40.50.720">
    <property type="entry name" value="NAD(P)-binding Rossmann-like Domain"/>
    <property type="match status" value="1"/>
</dbReference>
<dbReference type="PROSITE" id="PS00455">
    <property type="entry name" value="AMP_BINDING"/>
    <property type="match status" value="1"/>
</dbReference>
<dbReference type="SUPFAM" id="SSF56801">
    <property type="entry name" value="Acetyl-CoA synthetase-like"/>
    <property type="match status" value="1"/>
</dbReference>
<feature type="domain" description="AMP-dependent synthetase/ligase" evidence="3">
    <location>
        <begin position="57"/>
        <end position="399"/>
    </location>
</feature>
<dbReference type="KEGG" id="edi:EDI_129400"/>
<dbReference type="InterPro" id="IPR013120">
    <property type="entry name" value="FAR_NAD-bd"/>
</dbReference>
<dbReference type="eggNOG" id="KOG1177">
    <property type="taxonomic scope" value="Eukaryota"/>
</dbReference>
<keyword evidence="7" id="KW-0436">Ligase</keyword>
<dbReference type="InterPro" id="IPR045851">
    <property type="entry name" value="AMP-bd_C_sf"/>
</dbReference>
<dbReference type="Gene3D" id="1.10.1200.10">
    <property type="entry name" value="ACP-like"/>
    <property type="match status" value="1"/>
</dbReference>
<dbReference type="Pfam" id="PF00501">
    <property type="entry name" value="AMP-binding"/>
    <property type="match status" value="1"/>
</dbReference>
<dbReference type="InterPro" id="IPR025110">
    <property type="entry name" value="AMP-bd_C"/>
</dbReference>
<evidence type="ECO:0000259" key="5">
    <source>
        <dbReference type="Pfam" id="PF07993"/>
    </source>
</evidence>
<dbReference type="Pfam" id="PF07993">
    <property type="entry name" value="NAD_binding_4"/>
    <property type="match status" value="1"/>
</dbReference>
<sequence>MSAVHLTQSYIKSSQNTEIQFNVFAQKYQHIRSLGDKPLFKFIKADGNEPAIEYNLFEFQDKVDTISSALYTTLHLKRKDVIAIYLPNCIPFIIMEAVIESSGFIMMPFNPTYTSDQLSRLFPRVTPKLVVTIKRFLPNIRNFNKEVKVLLVDASQEEINSMNDSYLYSFSSLLQVPINKELLQNERNQIQPEDELFYGCTSGSTGVPKICVYTNREFTGNIVSISSQVPPDERKTLAFIPFFTTTGHIVLSTLILKGYYHVCMDKFNTEKVYEIVQENKITNISGAPSAFMAILKHPNRSHYDLSSLREVIMGGAVASDSFIESCRQNLHLEFCCSGFGMTELCGLMYKMPSKATHIPAGPVAHYEVRVVDHETREILPIGLAGELEVRSPIMMKEYLNNPEANKQAFTEDRWFRTGDEAVLEEDGFMRITGRVKEMIIRGGHNIWPAEINDTLIKHSKIQEAAVIGIPDKIQGEAVVAFVVIKKDCSFDNLEKELKEFLKDKLVPFSIPTYIFAIEDMPRTSFGKVYAPKLKEIVKDCIKKRWEALIQENHNPVLTQEGKEIAQLWADMFDIPINALSRDSNFYNCGGDSFVGSQTVTIVRKYVKDAPFNLLICKQTLGEIEDYIAHPNENIIDTGKILKEDIEKLNQMNEEELFGTEQYNEENENRDAVVITGACGYLGVYIVDAVAKNEKIKKIYCIGRSVDLSELNKKMISMMRNAGLQKSEKMEMIVGDVSKDHFGIESTKYNEMRERSQVIIHCAAIVNWNKSYSQLKETNVGGVINAIKFAGKSVICSYISTIGAALNQNETISEQLPVSSFGYIQSKWMGEKVIEKAIKFGYHVNIMRPAFIVADSKKGICNTDDFIYKFIRVCVMNNIGLSGPALDLTPVDKVAEAIAKNCMVKGKIINLLPQQQVHTEKIFSIYNSLNHSIPIFNYDDWINKFTEIAHSGCTDAINLIPSLYVLKIQVQLQSNYLKETNQQMILNFNDEMISLNLNKLSKIGFFTTSCKGFISRSK</sequence>
<dbReference type="EC" id="1.2.1.31" evidence="7"/>
<dbReference type="GO" id="GO:0016874">
    <property type="term" value="F:ligase activity"/>
    <property type="evidence" value="ECO:0007669"/>
    <property type="project" value="UniProtKB-KW"/>
</dbReference>
<dbReference type="Gene3D" id="3.30.300.30">
    <property type="match status" value="1"/>
</dbReference>
<feature type="domain" description="AMP-binding enzyme C-terminal" evidence="6">
    <location>
        <begin position="450"/>
        <end position="527"/>
    </location>
</feature>
<gene>
    <name evidence="7" type="ORF">EDI_129400</name>
</gene>
<accession>B0ETK2</accession>
<dbReference type="PANTHER" id="PTHR44845:SF6">
    <property type="entry name" value="BETA-ALANINE-ACTIVATING ENZYME"/>
    <property type="match status" value="1"/>
</dbReference>
<dbReference type="CDD" id="cd05235">
    <property type="entry name" value="SDR_e1"/>
    <property type="match status" value="1"/>
</dbReference>
<proteinExistence type="predicted"/>
<dbReference type="Gene3D" id="3.40.50.12780">
    <property type="entry name" value="N-terminal domain of ligase-like"/>
    <property type="match status" value="1"/>
</dbReference>
<protein>
    <submittedName>
        <fullName evidence="7">4-coumarate--CoA ligase, putative</fullName>
        <ecNumber evidence="7">1.2.1.31</ecNumber>
    </submittedName>
</protein>
<dbReference type="InterPro" id="IPR042099">
    <property type="entry name" value="ANL_N_sf"/>
</dbReference>
<evidence type="ECO:0000256" key="1">
    <source>
        <dbReference type="ARBA" id="ARBA00022450"/>
    </source>
</evidence>
<dbReference type="InterPro" id="IPR000873">
    <property type="entry name" value="AMP-dep_synth/lig_dom"/>
</dbReference>